<dbReference type="Proteomes" id="UP001280121">
    <property type="component" value="Unassembled WGS sequence"/>
</dbReference>
<comment type="caution">
    <text evidence="1">The sequence shown here is derived from an EMBL/GenBank/DDBJ whole genome shotgun (WGS) entry which is preliminary data.</text>
</comment>
<keyword evidence="2" id="KW-1185">Reference proteome</keyword>
<name>A0AAD9TEC7_9ROSI</name>
<sequence>MLVQISIEEKHPTEELFFLSEKRSYYKQQIMRSCPQRVNKLTIKTQLQELNKRTSKIVLKTKKQKKNIFKHPVQKPSIKKKRQKKESLAFFSLSNSSPVLSNKE</sequence>
<evidence type="ECO:0000313" key="1">
    <source>
        <dbReference type="EMBL" id="KAK2633953.1"/>
    </source>
</evidence>
<proteinExistence type="predicted"/>
<evidence type="ECO:0000313" key="2">
    <source>
        <dbReference type="Proteomes" id="UP001280121"/>
    </source>
</evidence>
<dbReference type="EMBL" id="JANJYI010000009">
    <property type="protein sequence ID" value="KAK2633953.1"/>
    <property type="molecule type" value="Genomic_DNA"/>
</dbReference>
<protein>
    <submittedName>
        <fullName evidence="1">Uncharacterized protein</fullName>
    </submittedName>
</protein>
<dbReference type="AlphaFoldDB" id="A0AAD9TEC7"/>
<gene>
    <name evidence="1" type="ORF">Ddye_028745</name>
</gene>
<reference evidence="1" key="1">
    <citation type="journal article" date="2023" name="Plant J.">
        <title>Genome sequences and population genomics provide insights into the demographic history, inbreeding, and mutation load of two 'living fossil' tree species of Dipteronia.</title>
        <authorList>
            <person name="Feng Y."/>
            <person name="Comes H.P."/>
            <person name="Chen J."/>
            <person name="Zhu S."/>
            <person name="Lu R."/>
            <person name="Zhang X."/>
            <person name="Li P."/>
            <person name="Qiu J."/>
            <person name="Olsen K.M."/>
            <person name="Qiu Y."/>
        </authorList>
    </citation>
    <scope>NUCLEOTIDE SEQUENCE</scope>
    <source>
        <strain evidence="1">KIB01</strain>
    </source>
</reference>
<organism evidence="1 2">
    <name type="scientific">Dipteronia dyeriana</name>
    <dbReference type="NCBI Taxonomy" id="168575"/>
    <lineage>
        <taxon>Eukaryota</taxon>
        <taxon>Viridiplantae</taxon>
        <taxon>Streptophyta</taxon>
        <taxon>Embryophyta</taxon>
        <taxon>Tracheophyta</taxon>
        <taxon>Spermatophyta</taxon>
        <taxon>Magnoliopsida</taxon>
        <taxon>eudicotyledons</taxon>
        <taxon>Gunneridae</taxon>
        <taxon>Pentapetalae</taxon>
        <taxon>rosids</taxon>
        <taxon>malvids</taxon>
        <taxon>Sapindales</taxon>
        <taxon>Sapindaceae</taxon>
        <taxon>Hippocastanoideae</taxon>
        <taxon>Acereae</taxon>
        <taxon>Dipteronia</taxon>
    </lineage>
</organism>
<accession>A0AAD9TEC7</accession>